<dbReference type="InterPro" id="IPR042099">
    <property type="entry name" value="ANL_N_sf"/>
</dbReference>
<feature type="domain" description="AMP-binding enzyme C-terminal" evidence="5">
    <location>
        <begin position="1352"/>
        <end position="1457"/>
    </location>
</feature>
<evidence type="ECO:0000259" key="5">
    <source>
        <dbReference type="Pfam" id="PF23024"/>
    </source>
</evidence>
<dbReference type="GO" id="GO:0005829">
    <property type="term" value="C:cytosol"/>
    <property type="evidence" value="ECO:0007669"/>
    <property type="project" value="TreeGrafter"/>
</dbReference>
<dbReference type="InterPro" id="IPR010506">
    <property type="entry name" value="DMAP1-bd"/>
</dbReference>
<evidence type="ECO:0000256" key="2">
    <source>
        <dbReference type="SAM" id="Phobius"/>
    </source>
</evidence>
<reference evidence="7 9" key="1">
    <citation type="journal article" date="2016" name="PLoS ONE">
        <title>Sequence Assembly of Yarrowia lipolytica Strain W29/CLIB89 Shows Transposable Element Diversity.</title>
        <authorList>
            <person name="Magnan C."/>
            <person name="Yu J."/>
            <person name="Chang I."/>
            <person name="Jahn E."/>
            <person name="Kanomata Y."/>
            <person name="Wu J."/>
            <person name="Zeller M."/>
            <person name="Oakes M."/>
            <person name="Baldi P."/>
            <person name="Sandmeyer S."/>
        </authorList>
    </citation>
    <scope>NUCLEOTIDE SEQUENCE [LARGE SCALE GENOMIC DNA]</scope>
    <source>
        <strain evidence="7">CLIB89</strain>
        <strain evidence="9">CLIB89(W29)</strain>
    </source>
</reference>
<evidence type="ECO:0008006" key="11">
    <source>
        <dbReference type="Google" id="ProtNLM"/>
    </source>
</evidence>
<reference evidence="8 10" key="2">
    <citation type="submission" date="2018-07" db="EMBL/GenBank/DDBJ databases">
        <title>Draft Genome Assemblies for Five Robust Yarrowia lipolytica Strains Exhibiting High Lipid Production and Pentose Sugar Utilization and Sugar Alcohol Secretion from Undetoxified Lignocellulosic Biomass Hydrolysates.</title>
        <authorList>
            <consortium name="DOE Joint Genome Institute"/>
            <person name="Walker C."/>
            <person name="Ryu S."/>
            <person name="Na H."/>
            <person name="Zane M."/>
            <person name="LaButti K."/>
            <person name="Lipzen A."/>
            <person name="Haridas S."/>
            <person name="Barry K."/>
            <person name="Grigoriev I.V."/>
            <person name="Quarterman J."/>
            <person name="Slininger P."/>
            <person name="Dien B."/>
            <person name="Trinh C.T."/>
        </authorList>
    </citation>
    <scope>NUCLEOTIDE SEQUENCE [LARGE SCALE GENOMIC DNA]</scope>
    <source>
        <strain evidence="8 10">YB392</strain>
    </source>
</reference>
<dbReference type="VEuPathDB" id="FungiDB:YALI1_D06904g"/>
<evidence type="ECO:0000313" key="9">
    <source>
        <dbReference type="Proteomes" id="UP000182444"/>
    </source>
</evidence>
<dbReference type="Pfam" id="PF24919">
    <property type="entry name" value="Mug62"/>
    <property type="match status" value="1"/>
</dbReference>
<dbReference type="Pfam" id="PF06464">
    <property type="entry name" value="DMAP_binding"/>
    <property type="match status" value="1"/>
</dbReference>
<evidence type="ECO:0000313" key="8">
    <source>
        <dbReference type="EMBL" id="RDW28182.1"/>
    </source>
</evidence>
<dbReference type="InterPro" id="IPR056881">
    <property type="entry name" value="Mug62_dom"/>
</dbReference>
<feature type="domain" description="AMP-dependent synthetase/ligase" evidence="3">
    <location>
        <begin position="139"/>
        <end position="484"/>
    </location>
</feature>
<evidence type="ECO:0000256" key="1">
    <source>
        <dbReference type="SAM" id="MobiDB-lite"/>
    </source>
</evidence>
<dbReference type="OrthoDB" id="69964at2759"/>
<evidence type="ECO:0000313" key="7">
    <source>
        <dbReference type="EMBL" id="AOW03618.1"/>
    </source>
</evidence>
<dbReference type="EMBL" id="KZ858955">
    <property type="protein sequence ID" value="RDW28182.1"/>
    <property type="molecule type" value="Genomic_DNA"/>
</dbReference>
<keyword evidence="2" id="KW-0472">Membrane</keyword>
<dbReference type="KEGG" id="yli:2910983"/>
<organism evidence="7 9">
    <name type="scientific">Yarrowia lipolytica</name>
    <name type="common">Candida lipolytica</name>
    <dbReference type="NCBI Taxonomy" id="4952"/>
    <lineage>
        <taxon>Eukaryota</taxon>
        <taxon>Fungi</taxon>
        <taxon>Dikarya</taxon>
        <taxon>Ascomycota</taxon>
        <taxon>Saccharomycotina</taxon>
        <taxon>Dipodascomycetes</taxon>
        <taxon>Dipodascales</taxon>
        <taxon>Dipodascales incertae sedis</taxon>
        <taxon>Yarrowia</taxon>
    </lineage>
</organism>
<dbReference type="SUPFAM" id="SSF56801">
    <property type="entry name" value="Acetyl-CoA synthetase-like"/>
    <property type="match status" value="2"/>
</dbReference>
<evidence type="ECO:0000313" key="10">
    <source>
        <dbReference type="Proteomes" id="UP000256601"/>
    </source>
</evidence>
<proteinExistence type="predicted"/>
<gene>
    <name evidence="8" type="ORF">B0I71DRAFT_172831</name>
    <name evidence="7" type="ORF">YALI1_D06904g</name>
</gene>
<evidence type="ECO:0000259" key="6">
    <source>
        <dbReference type="Pfam" id="PF24919"/>
    </source>
</evidence>
<dbReference type="PANTHER" id="PTHR22754">
    <property type="entry name" value="DISCO-INTERACTING PROTEIN 2 DIP2 -RELATED"/>
    <property type="match status" value="1"/>
</dbReference>
<dbReference type="Proteomes" id="UP000256601">
    <property type="component" value="Unassembled WGS sequence"/>
</dbReference>
<accession>A0A1D8NDA6</accession>
<keyword evidence="2" id="KW-0812">Transmembrane</keyword>
<dbReference type="RefSeq" id="XP_502441.2">
    <property type="nucleotide sequence ID" value="XM_502441.2"/>
</dbReference>
<dbReference type="InterPro" id="IPR045851">
    <property type="entry name" value="AMP-bd_C_sf"/>
</dbReference>
<dbReference type="GeneID" id="2910983"/>
<dbReference type="PANTHER" id="PTHR22754:SF32">
    <property type="entry name" value="DISCO-INTERACTING PROTEIN 2"/>
    <property type="match status" value="1"/>
</dbReference>
<sequence>METPNLSIPEGISDELRVPLEKLIHDFKEGDITAKGYQKRREQLIAVYIQRHQHSRSSDRVDDSPASSRPASHHIYSLSKDLGSASSPSSFDVAHESVGEEEEALLMPLEPREIPDTMRDPHNTAVAMAKFDNLPSILRHRAKTNAAHTAIITLDDAKGKDVNVITWEKLASKAERVAQMIRDKSNLYRADRVALLYQDSEVVEFAVAILGCFLAGVVAVPINPFYHFKDTTYVMHTTQIHLALTTEVTYKIVHKHMVQDRQQWPKGVEWWKTNEFGSYQKPSKHAEMPALQVPDLAYIEFSRSPTGDLRGVVMSHRTIIHQMTCLTAMLKSRDKFVQPDNRYQRGDVILSSLDSRQSIGLIMGVLLTVYTGSTLVWIPHSALAVPGLYANAISRHKVTILLSDYPALKQVAYNYQSFPQLTRAYSKKQQVNLASVKWCLIDAATVDTEFNEILADRWLRPLGNKHAYEAIAPLLTLTEHGGMVISMRDWLGGQEKLGKGSTLSLDDDGEDDGPYELSKILLDKPSLTTNNIRLIPPVRGGEDSLKHIRVGAFGYPLPDSTLAIVNPETRKLLPKMVVGEIWIDSPCLSGGFWGMGPETDMVFHARCYGNSGMLDLEFLRTGLLGFIYGGKVYVLGLYEDRLRQRYDPADEDADATAGAGSSGASTKQQSLVVAPPYRYHYTSHLVYSLVRKVPNVFDCSAFDIYLNEEHLPVAILESTLAEQTPINPGGPARQLNYEALDDLARGCIAVLQESHKVRVFCVLITAPHTLPRTMKNGRSEIGNMLCKRRFSQGLLPAVYCKFGIIQALKTIPCGQDPEGGIWSSAISHIRSDYLGMADKQYSGIELRDVVRDDRTSTPLSAFGSLVEILQWRVAHQADELAYSTIQQSGKEGKALSWKKFDQRVSTVCHYLKNKVGLKQGDHALLLYTHSEDFVVAVYACMALGIVAVPLPPLDSGRLHEDIPAYCGVISEYKIKAILVNSETETSMKAKLISQQSKQIAAQLKVVLPKKYNTSKPKLAHSGTRDLRYIVKPEDTNRPAVVWLTWSAEHRRSGVMLTHRTLMGMCKVQKETCQMASTKPVVGCVRSTSGIGFLHTCALGVYLGASTYLVSPIDYTVNPLTLFLAYSRYKVKDVYSTPQMLDYACATLKPKGFSLAETLNLMIAYDGRPRVDLAKNLRMLFLSTQLSNTAISSLYCHTLNPMVASRSYMGLEPIDLWLDPIALRQGYISVVNPENYPNALHVHDSGMVPVGTRIAIVNPETRQLCKVGEFGEIWVWSEGNVQQAYPARDEFDRARFQGKLDDDSNEAQAITRQGDYVRTGDLGFLHTVSRSLASGGHATEMQTLFVLGSLGATFESLGLSHFPQDVENTIEGSHRHLCSNGSVVFQAADHVIAVCEVTTDKFLASLVPVIASTVLDEHQLIINVVAFIPIKSMPKSRLGEKQRGKVLSQFVSKKLKTLQIFGVCEGQSTVLKFMKKK</sequence>
<dbReference type="OMA" id="LVWTYWT"/>
<protein>
    <recommendedName>
        <fullName evidence="11">DMAP1-binding domain-containing protein</fullName>
    </recommendedName>
</protein>
<feature type="transmembrane region" description="Helical" evidence="2">
    <location>
        <begin position="205"/>
        <end position="226"/>
    </location>
</feature>
<dbReference type="Gene3D" id="3.30.300.30">
    <property type="match status" value="1"/>
</dbReference>
<dbReference type="eggNOG" id="KOG3628">
    <property type="taxonomic scope" value="Eukaryota"/>
</dbReference>
<dbReference type="InterPro" id="IPR000873">
    <property type="entry name" value="AMP-dep_synth/lig_dom"/>
</dbReference>
<feature type="domain" description="AMP-dependent synthetase/ligase" evidence="3">
    <location>
        <begin position="870"/>
        <end position="1279"/>
    </location>
</feature>
<feature type="region of interest" description="Disordered" evidence="1">
    <location>
        <begin position="51"/>
        <end position="72"/>
    </location>
</feature>
<dbReference type="Pfam" id="PF23024">
    <property type="entry name" value="AMP-dom_DIP2-like"/>
    <property type="match status" value="1"/>
</dbReference>
<feature type="domain" description="DMAP1-binding" evidence="4">
    <location>
        <begin position="14"/>
        <end position="93"/>
    </location>
</feature>
<evidence type="ECO:0000259" key="4">
    <source>
        <dbReference type="Pfam" id="PF06464"/>
    </source>
</evidence>
<feature type="domain" description="Meiotically up-regulated gene 62 protein-like alpha-beta" evidence="6">
    <location>
        <begin position="638"/>
        <end position="812"/>
    </location>
</feature>
<name>A0A1D8NDA6_YARLL</name>
<feature type="transmembrane region" description="Helical" evidence="2">
    <location>
        <begin position="359"/>
        <end position="378"/>
    </location>
</feature>
<dbReference type="EMBL" id="CP017556">
    <property type="protein sequence ID" value="AOW03618.1"/>
    <property type="molecule type" value="Genomic_DNA"/>
</dbReference>
<dbReference type="Pfam" id="PF00501">
    <property type="entry name" value="AMP-binding"/>
    <property type="match status" value="2"/>
</dbReference>
<dbReference type="Proteomes" id="UP000182444">
    <property type="component" value="Chromosome 1D"/>
</dbReference>
<keyword evidence="2" id="KW-1133">Transmembrane helix</keyword>
<evidence type="ECO:0000259" key="3">
    <source>
        <dbReference type="Pfam" id="PF00501"/>
    </source>
</evidence>
<dbReference type="InterPro" id="IPR025110">
    <property type="entry name" value="AMP-bd_C"/>
</dbReference>
<dbReference type="VEuPathDB" id="FungiDB:YALI0_D05357g"/>
<dbReference type="Gene3D" id="3.40.50.12780">
    <property type="entry name" value="N-terminal domain of ligase-like"/>
    <property type="match status" value="2"/>
</dbReference>